<dbReference type="GO" id="GO:0003676">
    <property type="term" value="F:nucleic acid binding"/>
    <property type="evidence" value="ECO:0007669"/>
    <property type="project" value="InterPro"/>
</dbReference>
<dbReference type="InterPro" id="IPR029063">
    <property type="entry name" value="SAM-dependent_MTases_sf"/>
</dbReference>
<dbReference type="HOGENOM" id="CLU_018398_6_1_1"/>
<dbReference type="Proteomes" id="UP000019487">
    <property type="component" value="Unassembled WGS sequence"/>
</dbReference>
<sequence>MLPTPDTSHVSFDRIYEPAEDSFLLLDTLSSPSEKDFLRQRFPRKEQISISPSPFVVEIGTGSGVVLSFVHAHAEIIFGRADILTAGVDVNRYACEATQETVRVAEKEQTSQDLPHGSYLGNVVGNLGTCLKAGMVDVLVFNPPYVPSPDVPVPELSGAGNEDGSVTYEGDSKLLALSYAGGMDGMEITNRLIDALPEVLNKERGCAYILLCAQNKPEDVKRRIHEFGHEWKVETVRNSGKVGGWEKLQIVRIWRVPPSTS</sequence>
<keyword evidence="4" id="KW-0949">S-adenosyl-L-methionine</keyword>
<dbReference type="FunFam" id="3.40.50.150:FF:000274">
    <property type="entry name" value="ERF1 methyltransferase catalytic subunit MTQ2"/>
    <property type="match status" value="1"/>
</dbReference>
<keyword evidence="6" id="KW-1185">Reference proteome</keyword>
<dbReference type="GO" id="GO:0008276">
    <property type="term" value="F:protein methyltransferase activity"/>
    <property type="evidence" value="ECO:0007669"/>
    <property type="project" value="TreeGrafter"/>
</dbReference>
<keyword evidence="3" id="KW-0808">Transferase</keyword>
<dbReference type="PROSITE" id="PS00092">
    <property type="entry name" value="N6_MTASE"/>
    <property type="match status" value="1"/>
</dbReference>
<proteinExistence type="inferred from homology"/>
<evidence type="ECO:0000256" key="2">
    <source>
        <dbReference type="ARBA" id="ARBA00022603"/>
    </source>
</evidence>
<dbReference type="Gene3D" id="3.40.50.150">
    <property type="entry name" value="Vaccinia Virus protein VP39"/>
    <property type="match status" value="1"/>
</dbReference>
<dbReference type="AlphaFoldDB" id="W9CY13"/>
<evidence type="ECO:0008006" key="7">
    <source>
        <dbReference type="Google" id="ProtNLM"/>
    </source>
</evidence>
<gene>
    <name evidence="5" type="ORF">SBOR_0085</name>
</gene>
<evidence type="ECO:0000256" key="3">
    <source>
        <dbReference type="ARBA" id="ARBA00022679"/>
    </source>
</evidence>
<evidence type="ECO:0000256" key="1">
    <source>
        <dbReference type="ARBA" id="ARBA00006149"/>
    </source>
</evidence>
<dbReference type="SUPFAM" id="SSF53335">
    <property type="entry name" value="S-adenosyl-L-methionine-dependent methyltransferases"/>
    <property type="match status" value="1"/>
</dbReference>
<name>W9CY13_SCLBF</name>
<dbReference type="InterPro" id="IPR052190">
    <property type="entry name" value="Euk-Arch_PrmC-MTase"/>
</dbReference>
<evidence type="ECO:0000313" key="5">
    <source>
        <dbReference type="EMBL" id="ESZ99520.1"/>
    </source>
</evidence>
<reference evidence="5 6" key="1">
    <citation type="journal article" date="2014" name="Genome Announc.">
        <title>Draft genome sequence of Sclerotinia borealis, a psychrophilic plant pathogenic fungus.</title>
        <authorList>
            <person name="Mardanov A.V."/>
            <person name="Beletsky A.V."/>
            <person name="Kadnikov V.V."/>
            <person name="Ignatov A.N."/>
            <person name="Ravin N.V."/>
        </authorList>
    </citation>
    <scope>NUCLEOTIDE SEQUENCE [LARGE SCALE GENOMIC DNA]</scope>
    <source>
        <strain evidence="6">F-4157</strain>
    </source>
</reference>
<evidence type="ECO:0000313" key="6">
    <source>
        <dbReference type="Proteomes" id="UP000019487"/>
    </source>
</evidence>
<evidence type="ECO:0000256" key="4">
    <source>
        <dbReference type="ARBA" id="ARBA00022691"/>
    </source>
</evidence>
<comment type="similarity">
    <text evidence="1">Belongs to the eukaryotic/archaeal PrmC-related family.</text>
</comment>
<dbReference type="STRING" id="1432307.W9CY13"/>
<accession>W9CY13</accession>
<dbReference type="GO" id="GO:0035657">
    <property type="term" value="C:eRF1 methyltransferase complex"/>
    <property type="evidence" value="ECO:0007669"/>
    <property type="project" value="TreeGrafter"/>
</dbReference>
<dbReference type="PANTHER" id="PTHR45875:SF1">
    <property type="entry name" value="METHYLTRANSFERASE N6AMT1"/>
    <property type="match status" value="1"/>
</dbReference>
<keyword evidence="2" id="KW-0489">Methyltransferase</keyword>
<protein>
    <recommendedName>
        <fullName evidence="7">N(5)-glutamine methyltransferase MTQ2</fullName>
    </recommendedName>
</protein>
<organism evidence="5 6">
    <name type="scientific">Sclerotinia borealis (strain F-4128)</name>
    <dbReference type="NCBI Taxonomy" id="1432307"/>
    <lineage>
        <taxon>Eukaryota</taxon>
        <taxon>Fungi</taxon>
        <taxon>Dikarya</taxon>
        <taxon>Ascomycota</taxon>
        <taxon>Pezizomycotina</taxon>
        <taxon>Leotiomycetes</taxon>
        <taxon>Helotiales</taxon>
        <taxon>Sclerotiniaceae</taxon>
        <taxon>Sclerotinia</taxon>
    </lineage>
</organism>
<comment type="caution">
    <text evidence="5">The sequence shown here is derived from an EMBL/GenBank/DDBJ whole genome shotgun (WGS) entry which is preliminary data.</text>
</comment>
<dbReference type="InterPro" id="IPR002052">
    <property type="entry name" value="DNA_methylase_N6_adenine_CS"/>
</dbReference>
<dbReference type="PANTHER" id="PTHR45875">
    <property type="entry name" value="METHYLTRANSFERASE N6AMT1"/>
    <property type="match status" value="1"/>
</dbReference>
<dbReference type="EMBL" id="AYSA01000004">
    <property type="protein sequence ID" value="ESZ99520.1"/>
    <property type="molecule type" value="Genomic_DNA"/>
</dbReference>
<dbReference type="OrthoDB" id="406152at2759"/>
<dbReference type="GO" id="GO:0032259">
    <property type="term" value="P:methylation"/>
    <property type="evidence" value="ECO:0007669"/>
    <property type="project" value="UniProtKB-KW"/>
</dbReference>
<dbReference type="GO" id="GO:0008757">
    <property type="term" value="F:S-adenosylmethionine-dependent methyltransferase activity"/>
    <property type="evidence" value="ECO:0007669"/>
    <property type="project" value="TreeGrafter"/>
</dbReference>